<name>A0ABS3QIJ5_9BACT</name>
<dbReference type="Proteomes" id="UP000664369">
    <property type="component" value="Unassembled WGS sequence"/>
</dbReference>
<dbReference type="RefSeq" id="WP_208176478.1">
    <property type="nucleotide sequence ID" value="NZ_JAGETZ010000008.1"/>
</dbReference>
<evidence type="ECO:0000313" key="2">
    <source>
        <dbReference type="EMBL" id="MBO2010848.1"/>
    </source>
</evidence>
<organism evidence="2 3">
    <name type="scientific">Hymenobacter negativus</name>
    <dbReference type="NCBI Taxonomy" id="2795026"/>
    <lineage>
        <taxon>Bacteria</taxon>
        <taxon>Pseudomonadati</taxon>
        <taxon>Bacteroidota</taxon>
        <taxon>Cytophagia</taxon>
        <taxon>Cytophagales</taxon>
        <taxon>Hymenobacteraceae</taxon>
        <taxon>Hymenobacter</taxon>
    </lineage>
</organism>
<reference evidence="2 3" key="1">
    <citation type="submission" date="2021-03" db="EMBL/GenBank/DDBJ databases">
        <authorList>
            <person name="Kim M.K."/>
        </authorList>
    </citation>
    <scope>NUCLEOTIDE SEQUENCE [LARGE SCALE GENOMIC DNA]</scope>
    <source>
        <strain evidence="2 3">BT442</strain>
    </source>
</reference>
<protein>
    <submittedName>
        <fullName evidence="2">Uncharacterized protein</fullName>
    </submittedName>
</protein>
<evidence type="ECO:0000313" key="3">
    <source>
        <dbReference type="Proteomes" id="UP000664369"/>
    </source>
</evidence>
<comment type="caution">
    <text evidence="2">The sequence shown here is derived from an EMBL/GenBank/DDBJ whole genome shotgun (WGS) entry which is preliminary data.</text>
</comment>
<proteinExistence type="predicted"/>
<dbReference type="EMBL" id="JAGETZ010000008">
    <property type="protein sequence ID" value="MBO2010848.1"/>
    <property type="molecule type" value="Genomic_DNA"/>
</dbReference>
<accession>A0ABS3QIJ5</accession>
<evidence type="ECO:0000256" key="1">
    <source>
        <dbReference type="SAM" id="MobiDB-lite"/>
    </source>
</evidence>
<feature type="region of interest" description="Disordered" evidence="1">
    <location>
        <begin position="59"/>
        <end position="83"/>
    </location>
</feature>
<keyword evidence="3" id="KW-1185">Reference proteome</keyword>
<gene>
    <name evidence="2" type="ORF">J4E00_17440</name>
</gene>
<sequence>MADICNRISKNISSRSCATAGGTARNSWTFQADQFTGAFTKSGTTGAISGFTLKPDELGIKGIGRPKKGSGSSKGTQADTGSTEVEQTLIQEYKFGNQLELDALEEFFKGEAKVTFQELANGAIRIFFKEFGNESGTAEEGTGVLLPDESQVMKVTLVGKEPSFPVFFEAPISGQLSQLASSRAYLDALVQPD</sequence>